<reference evidence="2" key="1">
    <citation type="submission" date="2022-11" db="UniProtKB">
        <authorList>
            <consortium name="WormBaseParasite"/>
        </authorList>
    </citation>
    <scope>IDENTIFICATION</scope>
</reference>
<name>A0A915DQT7_9BILA</name>
<proteinExistence type="predicted"/>
<dbReference type="AlphaFoldDB" id="A0A915DQT7"/>
<accession>A0A915DQT7</accession>
<organism evidence="1 2">
    <name type="scientific">Ditylenchus dipsaci</name>
    <dbReference type="NCBI Taxonomy" id="166011"/>
    <lineage>
        <taxon>Eukaryota</taxon>
        <taxon>Metazoa</taxon>
        <taxon>Ecdysozoa</taxon>
        <taxon>Nematoda</taxon>
        <taxon>Chromadorea</taxon>
        <taxon>Rhabditida</taxon>
        <taxon>Tylenchina</taxon>
        <taxon>Tylenchomorpha</taxon>
        <taxon>Sphaerularioidea</taxon>
        <taxon>Anguinidae</taxon>
        <taxon>Anguininae</taxon>
        <taxon>Ditylenchus</taxon>
    </lineage>
</organism>
<protein>
    <submittedName>
        <fullName evidence="2">Uncharacterized protein</fullName>
    </submittedName>
</protein>
<evidence type="ECO:0000313" key="2">
    <source>
        <dbReference type="WBParaSite" id="jg21943"/>
    </source>
</evidence>
<dbReference type="WBParaSite" id="jg21943">
    <property type="protein sequence ID" value="jg21943"/>
    <property type="gene ID" value="jg21943"/>
</dbReference>
<evidence type="ECO:0000313" key="1">
    <source>
        <dbReference type="Proteomes" id="UP000887574"/>
    </source>
</evidence>
<keyword evidence="1" id="KW-1185">Reference proteome</keyword>
<dbReference type="Proteomes" id="UP000887574">
    <property type="component" value="Unplaced"/>
</dbReference>
<sequence length="100" mass="11506">MYTYHDILSKENVSLSARLEKSLKTADSLAAQLQVINNHKEKIELMLKAELAAKVETKDVKQKFFELQSTISKLQQELLHCSTKNSIHFQPQVVLLFLCF</sequence>